<dbReference type="PROSITE" id="PS01124">
    <property type="entry name" value="HTH_ARAC_FAMILY_2"/>
    <property type="match status" value="1"/>
</dbReference>
<dbReference type="GO" id="GO:0003700">
    <property type="term" value="F:DNA-binding transcription factor activity"/>
    <property type="evidence" value="ECO:0007669"/>
    <property type="project" value="InterPro"/>
</dbReference>
<evidence type="ECO:0000256" key="3">
    <source>
        <dbReference type="ARBA" id="ARBA00023163"/>
    </source>
</evidence>
<dbReference type="AlphaFoldDB" id="A0AAU8A7F6"/>
<gene>
    <name evidence="5" type="ORF">PUP29_10970</name>
</gene>
<dbReference type="PRINTS" id="PR00032">
    <property type="entry name" value="HTHARAC"/>
</dbReference>
<dbReference type="SUPFAM" id="SSF51215">
    <property type="entry name" value="Regulatory protein AraC"/>
    <property type="match status" value="1"/>
</dbReference>
<evidence type="ECO:0000256" key="2">
    <source>
        <dbReference type="ARBA" id="ARBA00023125"/>
    </source>
</evidence>
<dbReference type="InterPro" id="IPR003313">
    <property type="entry name" value="AraC-bd"/>
</dbReference>
<evidence type="ECO:0000256" key="1">
    <source>
        <dbReference type="ARBA" id="ARBA00023015"/>
    </source>
</evidence>
<dbReference type="InterPro" id="IPR020449">
    <property type="entry name" value="Tscrpt_reg_AraC-type_HTH"/>
</dbReference>
<keyword evidence="1" id="KW-0805">Transcription regulation</keyword>
<dbReference type="EMBL" id="CP117826">
    <property type="protein sequence ID" value="XCC62037.1"/>
    <property type="molecule type" value="Genomic_DNA"/>
</dbReference>
<sequence length="289" mass="32580">MIVREPNREYNLDITDESCGVIANASALARSLPFFVYCAGQIGAKKECYTKTWYLDGVLLLVTTRGQGSFSFQGKTCVLNAGDAVFIDCTQYHEYHTLGDFWENYYIRFDGSAARTYLDYINKGGWRTVPCSNIETTRKWIGEIINLCITPGDHAPLEISLALSRILTDLAINADKGAAGPDLSVPVMHAKEFIDRHYTNQITLDEIARASLLSPYHLSRIFKMQTGLAPHAYLLRQRIDKAKRLLLTTQMSIQDISEQVGFSNVNIFIRSFKNAMGMTPTAFRSKNFY</sequence>
<dbReference type="GO" id="GO:0043565">
    <property type="term" value="F:sequence-specific DNA binding"/>
    <property type="evidence" value="ECO:0007669"/>
    <property type="project" value="InterPro"/>
</dbReference>
<dbReference type="PANTHER" id="PTHR43280">
    <property type="entry name" value="ARAC-FAMILY TRANSCRIPTIONAL REGULATOR"/>
    <property type="match status" value="1"/>
</dbReference>
<organism evidence="5">
    <name type="scientific">Christensenella massiliensis</name>
    <dbReference type="NCBI Taxonomy" id="1805714"/>
    <lineage>
        <taxon>Bacteria</taxon>
        <taxon>Bacillati</taxon>
        <taxon>Bacillota</taxon>
        <taxon>Clostridia</taxon>
        <taxon>Christensenellales</taxon>
        <taxon>Christensenellaceae</taxon>
        <taxon>Christensenella</taxon>
    </lineage>
</organism>
<dbReference type="Pfam" id="PF02311">
    <property type="entry name" value="AraC_binding"/>
    <property type="match status" value="1"/>
</dbReference>
<dbReference type="InterPro" id="IPR018062">
    <property type="entry name" value="HTH_AraC-typ_CS"/>
</dbReference>
<keyword evidence="2" id="KW-0238">DNA-binding</keyword>
<dbReference type="RefSeq" id="WP_079545799.1">
    <property type="nucleotide sequence ID" value="NZ_CP117826.1"/>
</dbReference>
<evidence type="ECO:0000313" key="5">
    <source>
        <dbReference type="EMBL" id="XCC62037.1"/>
    </source>
</evidence>
<accession>A0AAU8A7F6</accession>
<dbReference type="InterPro" id="IPR018060">
    <property type="entry name" value="HTH_AraC"/>
</dbReference>
<dbReference type="PANTHER" id="PTHR43280:SF2">
    <property type="entry name" value="HTH-TYPE TRANSCRIPTIONAL REGULATOR EXSA"/>
    <property type="match status" value="1"/>
</dbReference>
<evidence type="ECO:0000259" key="4">
    <source>
        <dbReference type="PROSITE" id="PS01124"/>
    </source>
</evidence>
<dbReference type="InterPro" id="IPR009057">
    <property type="entry name" value="Homeodomain-like_sf"/>
</dbReference>
<dbReference type="SMART" id="SM00342">
    <property type="entry name" value="HTH_ARAC"/>
    <property type="match status" value="1"/>
</dbReference>
<reference evidence="5" key="1">
    <citation type="submission" date="2023-02" db="EMBL/GenBank/DDBJ databases">
        <title>Gut commensal Christensenella minuta modulates host metabolism via a new class of secondary bile acids.</title>
        <authorList>
            <person name="Liu C."/>
        </authorList>
    </citation>
    <scope>NUCLEOTIDE SEQUENCE</scope>
    <source>
        <strain evidence="5">CA70</strain>
    </source>
</reference>
<feature type="domain" description="HTH araC/xylS-type" evidence="4">
    <location>
        <begin position="188"/>
        <end position="286"/>
    </location>
</feature>
<keyword evidence="3" id="KW-0804">Transcription</keyword>
<protein>
    <submittedName>
        <fullName evidence="5">AraC family transcriptional regulator</fullName>
    </submittedName>
</protein>
<dbReference type="Gene3D" id="2.60.120.280">
    <property type="entry name" value="Regulatory protein AraC"/>
    <property type="match status" value="1"/>
</dbReference>
<name>A0AAU8A7F6_9FIRM</name>
<dbReference type="InterPro" id="IPR037923">
    <property type="entry name" value="HTH-like"/>
</dbReference>
<dbReference type="Gene3D" id="1.10.10.60">
    <property type="entry name" value="Homeodomain-like"/>
    <property type="match status" value="2"/>
</dbReference>
<dbReference type="SUPFAM" id="SSF46689">
    <property type="entry name" value="Homeodomain-like"/>
    <property type="match status" value="2"/>
</dbReference>
<dbReference type="Pfam" id="PF12833">
    <property type="entry name" value="HTH_18"/>
    <property type="match status" value="1"/>
</dbReference>
<dbReference type="PROSITE" id="PS00041">
    <property type="entry name" value="HTH_ARAC_FAMILY_1"/>
    <property type="match status" value="1"/>
</dbReference>
<proteinExistence type="predicted"/>